<accession>A0A9P0JSS5</accession>
<dbReference type="GO" id="GO:0004518">
    <property type="term" value="F:nuclease activity"/>
    <property type="evidence" value="ECO:0007669"/>
    <property type="project" value="UniProtKB-KW"/>
</dbReference>
<dbReference type="Proteomes" id="UP001152888">
    <property type="component" value="Unassembled WGS sequence"/>
</dbReference>
<evidence type="ECO:0000256" key="2">
    <source>
        <dbReference type="ARBA" id="ARBA00004123"/>
    </source>
</evidence>
<evidence type="ECO:0000313" key="9">
    <source>
        <dbReference type="EMBL" id="CAH1960683.1"/>
    </source>
</evidence>
<comment type="subcellular location">
    <subcellularLocation>
        <location evidence="2">Nucleus</location>
    </subcellularLocation>
</comment>
<dbReference type="Pfam" id="PF13359">
    <property type="entry name" value="DDE_Tnp_4"/>
    <property type="match status" value="1"/>
</dbReference>
<dbReference type="PANTHER" id="PTHR22930">
    <property type="match status" value="1"/>
</dbReference>
<evidence type="ECO:0000256" key="3">
    <source>
        <dbReference type="ARBA" id="ARBA00006958"/>
    </source>
</evidence>
<dbReference type="GO" id="GO:0005634">
    <property type="term" value="C:nucleus"/>
    <property type="evidence" value="ECO:0007669"/>
    <property type="project" value="UniProtKB-SubCell"/>
</dbReference>
<keyword evidence="10" id="KW-1185">Reference proteome</keyword>
<comment type="cofactor">
    <cofactor evidence="1">
        <name>a divalent metal cation</name>
        <dbReference type="ChEBI" id="CHEBI:60240"/>
    </cofactor>
</comment>
<gene>
    <name evidence="9" type="ORF">ACAOBT_LOCUS3736</name>
</gene>
<dbReference type="GO" id="GO:0016787">
    <property type="term" value="F:hydrolase activity"/>
    <property type="evidence" value="ECO:0007669"/>
    <property type="project" value="UniProtKB-KW"/>
</dbReference>
<feature type="domain" description="DDE Tnp4" evidence="8">
    <location>
        <begin position="176"/>
        <end position="342"/>
    </location>
</feature>
<dbReference type="AlphaFoldDB" id="A0A9P0JSS5"/>
<dbReference type="EMBL" id="CAKOFQ010006689">
    <property type="protein sequence ID" value="CAH1960683.1"/>
    <property type="molecule type" value="Genomic_DNA"/>
</dbReference>
<keyword evidence="4" id="KW-0540">Nuclease</keyword>
<dbReference type="InterPro" id="IPR027806">
    <property type="entry name" value="HARBI1_dom"/>
</dbReference>
<protein>
    <recommendedName>
        <fullName evidence="8">DDE Tnp4 domain-containing protein</fullName>
    </recommendedName>
</protein>
<evidence type="ECO:0000256" key="1">
    <source>
        <dbReference type="ARBA" id="ARBA00001968"/>
    </source>
</evidence>
<dbReference type="PANTHER" id="PTHR22930:SF269">
    <property type="entry name" value="NUCLEASE HARBI1-LIKE PROTEIN"/>
    <property type="match status" value="1"/>
</dbReference>
<evidence type="ECO:0000259" key="8">
    <source>
        <dbReference type="Pfam" id="PF13359"/>
    </source>
</evidence>
<proteinExistence type="inferred from homology"/>
<evidence type="ECO:0000256" key="5">
    <source>
        <dbReference type="ARBA" id="ARBA00022723"/>
    </source>
</evidence>
<dbReference type="GO" id="GO:0046872">
    <property type="term" value="F:metal ion binding"/>
    <property type="evidence" value="ECO:0007669"/>
    <property type="project" value="UniProtKB-KW"/>
</dbReference>
<name>A0A9P0JSS5_ACAOB</name>
<evidence type="ECO:0000256" key="4">
    <source>
        <dbReference type="ARBA" id="ARBA00022722"/>
    </source>
</evidence>
<keyword evidence="7" id="KW-0539">Nucleus</keyword>
<keyword evidence="5" id="KW-0479">Metal-binding</keyword>
<reference evidence="9" key="1">
    <citation type="submission" date="2022-03" db="EMBL/GenBank/DDBJ databases">
        <authorList>
            <person name="Sayadi A."/>
        </authorList>
    </citation>
    <scope>NUCLEOTIDE SEQUENCE</scope>
</reference>
<comment type="similarity">
    <text evidence="3">Belongs to the HARBI1 family.</text>
</comment>
<keyword evidence="6" id="KW-0378">Hydrolase</keyword>
<comment type="caution">
    <text evidence="9">The sequence shown here is derived from an EMBL/GenBank/DDBJ whole genome shotgun (WGS) entry which is preliminary data.</text>
</comment>
<evidence type="ECO:0000256" key="7">
    <source>
        <dbReference type="ARBA" id="ARBA00023242"/>
    </source>
</evidence>
<organism evidence="9 10">
    <name type="scientific">Acanthoscelides obtectus</name>
    <name type="common">Bean weevil</name>
    <name type="synonym">Bruchus obtectus</name>
    <dbReference type="NCBI Taxonomy" id="200917"/>
    <lineage>
        <taxon>Eukaryota</taxon>
        <taxon>Metazoa</taxon>
        <taxon>Ecdysozoa</taxon>
        <taxon>Arthropoda</taxon>
        <taxon>Hexapoda</taxon>
        <taxon>Insecta</taxon>
        <taxon>Pterygota</taxon>
        <taxon>Neoptera</taxon>
        <taxon>Endopterygota</taxon>
        <taxon>Coleoptera</taxon>
        <taxon>Polyphaga</taxon>
        <taxon>Cucujiformia</taxon>
        <taxon>Chrysomeloidea</taxon>
        <taxon>Chrysomelidae</taxon>
        <taxon>Bruchinae</taxon>
        <taxon>Bruchini</taxon>
        <taxon>Acanthoscelides</taxon>
    </lineage>
</organism>
<dbReference type="OrthoDB" id="6581217at2759"/>
<sequence>MNNSDLLSVILLEEEEEDEWLQLKLLEKQRCEKHDIFQKRTEEGFFSLLINGHLKEDEKKFREFFRLNPEQFDFVLSLIQEDIEKPGTNCVKCPITAEEKLALTLRYMATGESFRSLRFAFRISHSYISVIIRETLSAICKQLVPIFIPTPTKEALTKKAEEFWERWDFPNCIGALDGKHVRIFAPAKSGSLYFNYKEYFSIIMLALVDANCKFIALDVGSYGKEGDSSIFNKSAFGKKVMHFQNFFPADQKLPKSNKVLPHVIIGDEAFRLDKHLMKPFTKLAATADKSKAIFNYRLSRARRVSENAFGLLSQVFRVFYTPIAVKPEVCDDLILAACCLHNLLREAYLERKGVPYYEYDSKEENSNVFRNLTGAGGYQNVEGFHVRDEFMRFFSQEGIVEWQNQQVSKV</sequence>
<evidence type="ECO:0000313" key="10">
    <source>
        <dbReference type="Proteomes" id="UP001152888"/>
    </source>
</evidence>
<evidence type="ECO:0000256" key="6">
    <source>
        <dbReference type="ARBA" id="ARBA00022801"/>
    </source>
</evidence>
<dbReference type="InterPro" id="IPR045249">
    <property type="entry name" value="HARBI1-like"/>
</dbReference>